<dbReference type="PROSITE" id="PS51257">
    <property type="entry name" value="PROKAR_LIPOPROTEIN"/>
    <property type="match status" value="1"/>
</dbReference>
<evidence type="ECO:0000313" key="3">
    <source>
        <dbReference type="EMBL" id="BAG29418.1"/>
    </source>
</evidence>
<organism evidence="3 4">
    <name type="scientific">Kocuria rhizophila (strain ATCC 9341 / DSM 348 / NBRC 103217 / DC2201)</name>
    <dbReference type="NCBI Taxonomy" id="378753"/>
    <lineage>
        <taxon>Bacteria</taxon>
        <taxon>Bacillati</taxon>
        <taxon>Actinomycetota</taxon>
        <taxon>Actinomycetes</taxon>
        <taxon>Micrococcales</taxon>
        <taxon>Micrococcaceae</taxon>
        <taxon>Kocuria</taxon>
    </lineage>
</organism>
<keyword evidence="2" id="KW-0732">Signal</keyword>
<dbReference type="KEGG" id="krh:KRH_10710"/>
<feature type="compositionally biased region" description="Pro residues" evidence="1">
    <location>
        <begin position="269"/>
        <end position="332"/>
    </location>
</feature>
<sequence>MRAGTWWRATLPSAAVPVLAVALLTSCAQPGPLPGTDPTVTTSEVAADGDLHPGVFRTGLPNGATAKITVPAVLPPGHELERLRREAGVTRATYASVEIDNTRGSSPVTVSRLVLTARDGGTYRLENVARAVRAWRPRTSDGEDRAPDGTLLSAQTAENLRLRIQRAEHDAEGDVAAGARGRALLMGDLAAVSDHFTSLELVPVIGDREVAPVRVRAGHASGDPTDDRADGRTTWGNDLSPDPGGRGTGGDDSGDPDTAGRKPSSGPSPGEPVVPAPVEPDPVPPGPVLPGPVVPGPVLPDPVVPGPVVPDPGGPGPVVPDPVVPTPGPEDPVVPGAGASQPSTPDPGTPVPGTPASPLAPSGPEPRSAPARAVPDAAVVLRTPTIPRPPGSPDVVSGPELSDLELTSPSDAGRTSGDDPRSARWASCSPVADPESSTVPAA</sequence>
<dbReference type="AlphaFoldDB" id="B2GFZ0"/>
<gene>
    <name evidence="3" type="ordered locus">KRH_10710</name>
</gene>
<feature type="compositionally biased region" description="Low complexity" evidence="1">
    <location>
        <begin position="366"/>
        <end position="382"/>
    </location>
</feature>
<dbReference type="EMBL" id="AP009152">
    <property type="protein sequence ID" value="BAG29418.1"/>
    <property type="molecule type" value="Genomic_DNA"/>
</dbReference>
<dbReference type="Proteomes" id="UP000008838">
    <property type="component" value="Chromosome"/>
</dbReference>
<name>B2GFZ0_KOCRD</name>
<dbReference type="HOGENOM" id="CLU_619336_0_0_11"/>
<reference evidence="3 4" key="1">
    <citation type="journal article" date="2008" name="J. Bacteriol.">
        <title>Complete genome sequence of the soil actinomycete Kocuria rhizophila.</title>
        <authorList>
            <person name="Takarada H."/>
            <person name="Sekine M."/>
            <person name="Kosugi H."/>
            <person name="Matsuo Y."/>
            <person name="Fujisawa T."/>
            <person name="Omata S."/>
            <person name="Kishi E."/>
            <person name="Shimizu A."/>
            <person name="Tsukatani N."/>
            <person name="Tanikawa S."/>
            <person name="Fujita N."/>
            <person name="Harayama S."/>
        </authorList>
    </citation>
    <scope>NUCLEOTIDE SEQUENCE [LARGE SCALE GENOMIC DNA]</scope>
    <source>
        <strain evidence="4">ATCC 9341 / DSM 348 / NBRC 103217 / DC2201</strain>
    </source>
</reference>
<evidence type="ECO:0000313" key="4">
    <source>
        <dbReference type="Proteomes" id="UP000008838"/>
    </source>
</evidence>
<keyword evidence="4" id="KW-1185">Reference proteome</keyword>
<dbReference type="STRING" id="378753.KRH_10710"/>
<evidence type="ECO:0000256" key="1">
    <source>
        <dbReference type="SAM" id="MobiDB-lite"/>
    </source>
</evidence>
<dbReference type="eggNOG" id="ENOG5032BQ5">
    <property type="taxonomic scope" value="Bacteria"/>
</dbReference>
<feature type="region of interest" description="Disordered" evidence="1">
    <location>
        <begin position="215"/>
        <end position="442"/>
    </location>
</feature>
<accession>B2GFZ0</accession>
<evidence type="ECO:0000256" key="2">
    <source>
        <dbReference type="SAM" id="SignalP"/>
    </source>
</evidence>
<proteinExistence type="predicted"/>
<feature type="compositionally biased region" description="Pro residues" evidence="1">
    <location>
        <begin position="344"/>
        <end position="355"/>
    </location>
</feature>
<protein>
    <submittedName>
        <fullName evidence="3">Uncharacterized protein</fullName>
    </submittedName>
</protein>
<feature type="signal peptide" evidence="2">
    <location>
        <begin position="1"/>
        <end position="28"/>
    </location>
</feature>
<feature type="chain" id="PRO_5002778282" evidence="2">
    <location>
        <begin position="29"/>
        <end position="442"/>
    </location>
</feature>